<keyword evidence="9" id="KW-0325">Glycoprotein</keyword>
<name>A0A914EIS2_9BILA</name>
<dbReference type="PANTHER" id="PTHR32546:SF26">
    <property type="entry name" value="SMOG, ISOFORM D"/>
    <property type="match status" value="1"/>
</dbReference>
<dbReference type="InterPro" id="IPR024445">
    <property type="entry name" value="Tnp_ISXO2-like"/>
</dbReference>
<evidence type="ECO:0000256" key="2">
    <source>
        <dbReference type="ARBA" id="ARBA00007242"/>
    </source>
</evidence>
<evidence type="ECO:0000256" key="6">
    <source>
        <dbReference type="ARBA" id="ARBA00023040"/>
    </source>
</evidence>
<feature type="transmembrane region" description="Helical" evidence="12">
    <location>
        <begin position="87"/>
        <end position="108"/>
    </location>
</feature>
<evidence type="ECO:0000256" key="3">
    <source>
        <dbReference type="ARBA" id="ARBA00022475"/>
    </source>
</evidence>
<feature type="domain" description="ISXO2-like transposase" evidence="13">
    <location>
        <begin position="455"/>
        <end position="573"/>
    </location>
</feature>
<protein>
    <submittedName>
        <fullName evidence="15">ISXO2-like transposase domain-containing protein</fullName>
    </submittedName>
</protein>
<evidence type="ECO:0000259" key="13">
    <source>
        <dbReference type="SMART" id="SM01126"/>
    </source>
</evidence>
<evidence type="ECO:0000256" key="5">
    <source>
        <dbReference type="ARBA" id="ARBA00022989"/>
    </source>
</evidence>
<dbReference type="GO" id="GO:0004930">
    <property type="term" value="F:G protein-coupled receptor activity"/>
    <property type="evidence" value="ECO:0007669"/>
    <property type="project" value="UniProtKB-KW"/>
</dbReference>
<reference evidence="15" key="1">
    <citation type="submission" date="2022-11" db="UniProtKB">
        <authorList>
            <consortium name="WormBaseParasite"/>
        </authorList>
    </citation>
    <scope>IDENTIFICATION</scope>
</reference>
<organism evidence="14 15">
    <name type="scientific">Acrobeloides nanus</name>
    <dbReference type="NCBI Taxonomy" id="290746"/>
    <lineage>
        <taxon>Eukaryota</taxon>
        <taxon>Metazoa</taxon>
        <taxon>Ecdysozoa</taxon>
        <taxon>Nematoda</taxon>
        <taxon>Chromadorea</taxon>
        <taxon>Rhabditida</taxon>
        <taxon>Tylenchina</taxon>
        <taxon>Cephalobomorpha</taxon>
        <taxon>Cephaloboidea</taxon>
        <taxon>Cephalobidae</taxon>
        <taxon>Acrobeloides</taxon>
    </lineage>
</organism>
<dbReference type="WBParaSite" id="ACRNAN_scaffold8678.g30601.t1">
    <property type="protein sequence ID" value="ACRNAN_scaffold8678.g30601.t1"/>
    <property type="gene ID" value="ACRNAN_scaffold8678.g30601"/>
</dbReference>
<accession>A0A914EIS2</accession>
<dbReference type="PANTHER" id="PTHR32546">
    <property type="entry name" value="G-PROTEIN COUPLED RECEPTOR 158-RELATED"/>
    <property type="match status" value="1"/>
</dbReference>
<feature type="transmembrane region" description="Helical" evidence="12">
    <location>
        <begin position="301"/>
        <end position="324"/>
    </location>
</feature>
<sequence>MPQYLLQLKCPQHRPREWKPLAVVSMKSSSDFIVVELPQLSLNACQFSNCLNSKCSWTMHSSIRVWARSCCDADQKMCRNDLRLIRAVFYVMSGLFAVGCLIMIPIVIRERRRQQQEARGWALMEIFFVGAFILYLIPLLDWLNPESASCCMAIWMRQIGFTLFYGAVILKIYRNLQEYRVRKAHHVFVRERDLLKYLAGLLALTFMGLTAWSLGAWSYDPLWTSSWPQCPMERWTMMWYVLELIFMLYGLQLCLKARNSTWVERYQFTAAVALETIVSSIINILRYLWANTASNDTLFTMYIIQLHFTISLNIAAIITPKFIIGSSEGNRRMLSMAGASSSGSKAHPSLAKLRDNLINGTIDFAEVPIIDMNPEDIRAELKRVYTQLRMYKLKNLYQDNPHISKRKGGKKTSDKTSKNRRISIPATSSSPKIRRVDEEDEKSDLTVESAPHNIYLSTNKIQLESTDLSLVVVAHRIDLIHNLRVLEQLNTADWVAASSLLSVSSYRRLQRLNHFRHRAVNHGLHFVDPTDPAVHTQTIENKNGQLKDMIRRRHGVVDQILPSLLKEFNWRECFGQRNMKLKSSISFTPIIFIKMTTDLAIHETLTCSDP</sequence>
<dbReference type="InterPro" id="IPR017978">
    <property type="entry name" value="GPCR_3_C"/>
</dbReference>
<feature type="transmembrane region" description="Helical" evidence="12">
    <location>
        <begin position="120"/>
        <end position="140"/>
    </location>
</feature>
<evidence type="ECO:0000256" key="10">
    <source>
        <dbReference type="ARBA" id="ARBA00023224"/>
    </source>
</evidence>
<dbReference type="InterPro" id="IPR043458">
    <property type="entry name" value="GPR158/179"/>
</dbReference>
<evidence type="ECO:0000256" key="7">
    <source>
        <dbReference type="ARBA" id="ARBA00023136"/>
    </source>
</evidence>
<keyword evidence="14" id="KW-1185">Reference proteome</keyword>
<evidence type="ECO:0000313" key="14">
    <source>
        <dbReference type="Proteomes" id="UP000887540"/>
    </source>
</evidence>
<evidence type="ECO:0000256" key="9">
    <source>
        <dbReference type="ARBA" id="ARBA00023180"/>
    </source>
</evidence>
<evidence type="ECO:0000313" key="15">
    <source>
        <dbReference type="WBParaSite" id="ACRNAN_scaffold8678.g30601.t1"/>
    </source>
</evidence>
<evidence type="ECO:0000256" key="4">
    <source>
        <dbReference type="ARBA" id="ARBA00022692"/>
    </source>
</evidence>
<keyword evidence="5 12" id="KW-1133">Transmembrane helix</keyword>
<keyword evidence="6" id="KW-0297">G-protein coupled receptor</keyword>
<keyword evidence="7 12" id="KW-0472">Membrane</keyword>
<feature type="transmembrane region" description="Helical" evidence="12">
    <location>
        <begin position="194"/>
        <end position="217"/>
    </location>
</feature>
<evidence type="ECO:0000256" key="8">
    <source>
        <dbReference type="ARBA" id="ARBA00023170"/>
    </source>
</evidence>
<feature type="region of interest" description="Disordered" evidence="11">
    <location>
        <begin position="400"/>
        <end position="444"/>
    </location>
</feature>
<dbReference type="SMART" id="SM01126">
    <property type="entry name" value="DDE_Tnp_IS1595"/>
    <property type="match status" value="1"/>
</dbReference>
<keyword evidence="10" id="KW-0807">Transducer</keyword>
<keyword evidence="4 12" id="KW-0812">Transmembrane</keyword>
<dbReference type="Pfam" id="PF00003">
    <property type="entry name" value="7tm_3"/>
    <property type="match status" value="1"/>
</dbReference>
<keyword evidence="8" id="KW-0675">Receptor</keyword>
<dbReference type="GO" id="GO:0005886">
    <property type="term" value="C:plasma membrane"/>
    <property type="evidence" value="ECO:0007669"/>
    <property type="project" value="UniProtKB-SubCell"/>
</dbReference>
<dbReference type="AlphaFoldDB" id="A0A914EIS2"/>
<evidence type="ECO:0000256" key="1">
    <source>
        <dbReference type="ARBA" id="ARBA00004651"/>
    </source>
</evidence>
<proteinExistence type="inferred from homology"/>
<comment type="subcellular location">
    <subcellularLocation>
        <location evidence="1">Cell membrane</location>
        <topology evidence="1">Multi-pass membrane protein</topology>
    </subcellularLocation>
</comment>
<comment type="similarity">
    <text evidence="2">Belongs to the G-protein coupled receptor 3 family.</text>
</comment>
<feature type="transmembrane region" description="Helical" evidence="12">
    <location>
        <begin position="152"/>
        <end position="173"/>
    </location>
</feature>
<keyword evidence="3" id="KW-1003">Cell membrane</keyword>
<feature type="transmembrane region" description="Helical" evidence="12">
    <location>
        <begin position="237"/>
        <end position="255"/>
    </location>
</feature>
<feature type="transmembrane region" description="Helical" evidence="12">
    <location>
        <begin position="267"/>
        <end position="289"/>
    </location>
</feature>
<evidence type="ECO:0000256" key="12">
    <source>
        <dbReference type="SAM" id="Phobius"/>
    </source>
</evidence>
<dbReference type="Proteomes" id="UP000887540">
    <property type="component" value="Unplaced"/>
</dbReference>
<evidence type="ECO:0000256" key="11">
    <source>
        <dbReference type="SAM" id="MobiDB-lite"/>
    </source>
</evidence>